<dbReference type="InterPro" id="IPR005630">
    <property type="entry name" value="Terpene_synthase_metal-bd"/>
</dbReference>
<keyword evidence="2" id="KW-0479">Metal-binding</keyword>
<dbReference type="SFLD" id="SFLDG01019">
    <property type="entry name" value="Terpene_Cyclase_Like_1_C_Termi"/>
    <property type="match status" value="1"/>
</dbReference>
<dbReference type="AlphaFoldDB" id="A0AAV8TRZ1"/>
<dbReference type="InterPro" id="IPR050148">
    <property type="entry name" value="Terpene_synthase-like"/>
</dbReference>
<comment type="cofactor">
    <cofactor evidence="1">
        <name>Mg(2+)</name>
        <dbReference type="ChEBI" id="CHEBI:18420"/>
    </cofactor>
</comment>
<proteinExistence type="predicted"/>
<dbReference type="CDD" id="cd00684">
    <property type="entry name" value="Terpene_cyclase_plant_C1"/>
    <property type="match status" value="1"/>
</dbReference>
<dbReference type="PANTHER" id="PTHR31225">
    <property type="entry name" value="OS04G0344100 PROTEIN-RELATED"/>
    <property type="match status" value="1"/>
</dbReference>
<evidence type="ECO:0000256" key="2">
    <source>
        <dbReference type="ARBA" id="ARBA00022723"/>
    </source>
</evidence>
<keyword evidence="3" id="KW-0460">Magnesium</keyword>
<dbReference type="InterPro" id="IPR034741">
    <property type="entry name" value="Terpene_cyclase-like_1_C"/>
</dbReference>
<dbReference type="Pfam" id="PF03936">
    <property type="entry name" value="Terpene_synth_C"/>
    <property type="match status" value="1"/>
</dbReference>
<evidence type="ECO:0000259" key="5">
    <source>
        <dbReference type="Pfam" id="PF01397"/>
    </source>
</evidence>
<dbReference type="FunFam" id="1.10.600.10:FF:000007">
    <property type="entry name" value="Isoprene synthase, chloroplastic"/>
    <property type="match status" value="1"/>
</dbReference>
<dbReference type="FunFam" id="1.50.10.130:FF:000001">
    <property type="entry name" value="Isoprene synthase, chloroplastic"/>
    <property type="match status" value="1"/>
</dbReference>
<dbReference type="InterPro" id="IPR008949">
    <property type="entry name" value="Isoprenoid_synthase_dom_sf"/>
</dbReference>
<evidence type="ECO:0000256" key="3">
    <source>
        <dbReference type="ARBA" id="ARBA00022842"/>
    </source>
</evidence>
<dbReference type="InterPro" id="IPR044814">
    <property type="entry name" value="Terpene_cyclase_plant_C1"/>
</dbReference>
<dbReference type="GO" id="GO:0016102">
    <property type="term" value="P:diterpenoid biosynthetic process"/>
    <property type="evidence" value="ECO:0007669"/>
    <property type="project" value="InterPro"/>
</dbReference>
<dbReference type="EMBL" id="JAIWQS010000003">
    <property type="protein sequence ID" value="KAJ8769513.1"/>
    <property type="molecule type" value="Genomic_DNA"/>
</dbReference>
<protein>
    <submittedName>
        <fullName evidence="7">Uncharacterized protein</fullName>
    </submittedName>
</protein>
<dbReference type="Pfam" id="PF01397">
    <property type="entry name" value="Terpene_synth"/>
    <property type="match status" value="1"/>
</dbReference>
<dbReference type="GO" id="GO:0120251">
    <property type="term" value="P:hydrocarbon biosynthetic process"/>
    <property type="evidence" value="ECO:0007669"/>
    <property type="project" value="UniProtKB-ARBA"/>
</dbReference>
<organism evidence="7 8">
    <name type="scientific">Erythroxylum novogranatense</name>
    <dbReference type="NCBI Taxonomy" id="1862640"/>
    <lineage>
        <taxon>Eukaryota</taxon>
        <taxon>Viridiplantae</taxon>
        <taxon>Streptophyta</taxon>
        <taxon>Embryophyta</taxon>
        <taxon>Tracheophyta</taxon>
        <taxon>Spermatophyta</taxon>
        <taxon>Magnoliopsida</taxon>
        <taxon>eudicotyledons</taxon>
        <taxon>Gunneridae</taxon>
        <taxon>Pentapetalae</taxon>
        <taxon>rosids</taxon>
        <taxon>fabids</taxon>
        <taxon>Malpighiales</taxon>
        <taxon>Erythroxylaceae</taxon>
        <taxon>Erythroxylum</taxon>
    </lineage>
</organism>
<dbReference type="InterPro" id="IPR001906">
    <property type="entry name" value="Terpene_synth_N"/>
</dbReference>
<dbReference type="Gene3D" id="1.50.10.130">
    <property type="entry name" value="Terpene synthase, N-terminal domain"/>
    <property type="match status" value="1"/>
</dbReference>
<evidence type="ECO:0000313" key="8">
    <source>
        <dbReference type="Proteomes" id="UP001159364"/>
    </source>
</evidence>
<accession>A0AAV8TRZ1</accession>
<evidence type="ECO:0000313" key="7">
    <source>
        <dbReference type="EMBL" id="KAJ8769513.1"/>
    </source>
</evidence>
<keyword evidence="8" id="KW-1185">Reference proteome</keyword>
<dbReference type="GO" id="GO:0010333">
    <property type="term" value="F:terpene synthase activity"/>
    <property type="evidence" value="ECO:0007669"/>
    <property type="project" value="InterPro"/>
</dbReference>
<reference evidence="7 8" key="1">
    <citation type="submission" date="2021-09" db="EMBL/GenBank/DDBJ databases">
        <title>Genomic insights and catalytic innovation underlie evolution of tropane alkaloids biosynthesis.</title>
        <authorList>
            <person name="Wang Y.-J."/>
            <person name="Tian T."/>
            <person name="Huang J.-P."/>
            <person name="Huang S.-X."/>
        </authorList>
    </citation>
    <scope>NUCLEOTIDE SEQUENCE [LARGE SCALE GENOMIC DNA]</scope>
    <source>
        <strain evidence="7">KIB-2018</strain>
        <tissue evidence="7">Leaf</tissue>
    </source>
</reference>
<comment type="caution">
    <text evidence="7">The sequence shown here is derived from an EMBL/GenBank/DDBJ whole genome shotgun (WGS) entry which is preliminary data.</text>
</comment>
<dbReference type="PANTHER" id="PTHR31225:SF9">
    <property type="entry name" value="TERPENE SYNTHASE 10"/>
    <property type="match status" value="1"/>
</dbReference>
<feature type="domain" description="Terpene synthase metal-binding" evidence="6">
    <location>
        <begin position="296"/>
        <end position="535"/>
    </location>
</feature>
<gene>
    <name evidence="7" type="ORF">K2173_005116</name>
</gene>
<dbReference type="SFLD" id="SFLDS00005">
    <property type="entry name" value="Isoprenoid_Synthase_Type_I"/>
    <property type="match status" value="1"/>
</dbReference>
<dbReference type="GO" id="GO:0000287">
    <property type="term" value="F:magnesium ion binding"/>
    <property type="evidence" value="ECO:0007669"/>
    <property type="project" value="InterPro"/>
</dbReference>
<evidence type="ECO:0000256" key="4">
    <source>
        <dbReference type="ARBA" id="ARBA00023239"/>
    </source>
</evidence>
<sequence length="593" mass="69134">MSLPLVASSSIRCITSFLTRNQHLLLGSSIYRSFSRLQCRAVVKVSDQTITRRSGNYQPALWDYNYIQSLTSNFVVDSYTTRIDELKEDVRSMLGNKAMNRLDQLELIDTLQRLGVEYCFQDEIQRILARIYNDKPNNNGLSNGDLYTEALEFRLLRQNGFKVSQEIFNGFKDNQQKFKACLCEDIEGLLSLYEASFLVEEGESILEEARDFAAQHLKEYVNYNQGDYISILANHALELPLHWRMPRLEARWYMDVYQSKRAMNPLLLEFAKMEYNNLQAVHQEDLKRASKWWQHTGFSQKLPFSRDRIAECFLWSLEYAMEPQHSYFRTECAKIIQLFTTIDDIYDVYGTLEELELFTSTLEKWDLNMMDRLPEYMKLTFLGLVNFVNEVAYITLRDHGIDILYYLKKSWIDLCKGYLVEHKWYKSGYKPALQEYLDNGWRTIGGTLILVHAYFLTANPITEKTMASLKEELYPDIIKWTSLGFRLADDLGTSSHEMQRGDVPKSIQCYMHETGASEEEARAHLYYLISDTWKKLNTARANDKIFCREFGRICMNVLRIAQCFYQHGDGFGIVDGETKGRFLALLAQPAPLA</sequence>
<dbReference type="InterPro" id="IPR036965">
    <property type="entry name" value="Terpene_synth_N_sf"/>
</dbReference>
<dbReference type="Proteomes" id="UP001159364">
    <property type="component" value="Linkage Group LG03"/>
</dbReference>
<dbReference type="SUPFAM" id="SSF48576">
    <property type="entry name" value="Terpenoid synthases"/>
    <property type="match status" value="1"/>
</dbReference>
<dbReference type="Gene3D" id="1.10.600.10">
    <property type="entry name" value="Farnesyl Diphosphate Synthase"/>
    <property type="match status" value="1"/>
</dbReference>
<name>A0AAV8TRZ1_9ROSI</name>
<evidence type="ECO:0000256" key="1">
    <source>
        <dbReference type="ARBA" id="ARBA00001946"/>
    </source>
</evidence>
<evidence type="ECO:0000259" key="6">
    <source>
        <dbReference type="Pfam" id="PF03936"/>
    </source>
</evidence>
<dbReference type="InterPro" id="IPR008930">
    <property type="entry name" value="Terpenoid_cyclase/PrenylTrfase"/>
</dbReference>
<keyword evidence="4" id="KW-0456">Lyase</keyword>
<feature type="domain" description="Terpene synthase N-terminal" evidence="5">
    <location>
        <begin position="62"/>
        <end position="227"/>
    </location>
</feature>
<dbReference type="SUPFAM" id="SSF48239">
    <property type="entry name" value="Terpenoid cyclases/Protein prenyltransferases"/>
    <property type="match status" value="1"/>
</dbReference>